<dbReference type="GO" id="GO:0016491">
    <property type="term" value="F:oxidoreductase activity"/>
    <property type="evidence" value="ECO:0007669"/>
    <property type="project" value="UniProtKB-KW"/>
</dbReference>
<evidence type="ECO:0000259" key="2">
    <source>
        <dbReference type="Pfam" id="PF07995"/>
    </source>
</evidence>
<name>A0ABT9H2R6_9GAMM</name>
<gene>
    <name evidence="3" type="ORF">Q3O60_15575</name>
</gene>
<evidence type="ECO:0000313" key="4">
    <source>
        <dbReference type="Proteomes" id="UP001231616"/>
    </source>
</evidence>
<dbReference type="SUPFAM" id="SSF50952">
    <property type="entry name" value="Soluble quinoprotein glucose dehydrogenase"/>
    <property type="match status" value="1"/>
</dbReference>
<dbReference type="InterPro" id="IPR012938">
    <property type="entry name" value="Glc/Sorbosone_DH"/>
</dbReference>
<dbReference type="EC" id="1.1.5.-" evidence="3"/>
<dbReference type="InterPro" id="IPR011042">
    <property type="entry name" value="6-blade_b-propeller_TolB-like"/>
</dbReference>
<dbReference type="PANTHER" id="PTHR19328">
    <property type="entry name" value="HEDGEHOG-INTERACTING PROTEIN"/>
    <property type="match status" value="1"/>
</dbReference>
<protein>
    <submittedName>
        <fullName evidence="3">PQQ-dependent sugar dehydrogenase</fullName>
        <ecNumber evidence="3">1.1.5.-</ecNumber>
    </submittedName>
</protein>
<keyword evidence="3" id="KW-0560">Oxidoreductase</keyword>
<keyword evidence="1" id="KW-0812">Transmembrane</keyword>
<dbReference type="PANTHER" id="PTHR19328:SF75">
    <property type="entry name" value="ALDOSE SUGAR DEHYDROGENASE YLII"/>
    <property type="match status" value="1"/>
</dbReference>
<dbReference type="Gene3D" id="2.120.10.30">
    <property type="entry name" value="TolB, C-terminal domain"/>
    <property type="match status" value="1"/>
</dbReference>
<proteinExistence type="predicted"/>
<accession>A0ABT9H2R6</accession>
<feature type="transmembrane region" description="Helical" evidence="1">
    <location>
        <begin position="63"/>
        <end position="84"/>
    </location>
</feature>
<organism evidence="3 4">
    <name type="scientific">Alkalimonas collagenimarina</name>
    <dbReference type="NCBI Taxonomy" id="400390"/>
    <lineage>
        <taxon>Bacteria</taxon>
        <taxon>Pseudomonadati</taxon>
        <taxon>Pseudomonadota</taxon>
        <taxon>Gammaproteobacteria</taxon>
        <taxon>Alkalimonas</taxon>
    </lineage>
</organism>
<reference evidence="3 4" key="1">
    <citation type="submission" date="2023-08" db="EMBL/GenBank/DDBJ databases">
        <authorList>
            <person name="Joshi A."/>
            <person name="Thite S."/>
        </authorList>
    </citation>
    <scope>NUCLEOTIDE SEQUENCE [LARGE SCALE GENOMIC DNA]</scope>
    <source>
        <strain evidence="3 4">AC40</strain>
    </source>
</reference>
<sequence>MVATPGWFTTLLHFCWILLLAVLLSTLAQTQINLLALQQLGVAISLGDRLTTSWHDVLHFSPIYLLIFGLSFLLSQSIACLLARWLSLPRLVLCSVGALAGLWTTLLLVNMLAPMPTLIAASRSVSGLAVLLLIAAAAGTLFAYMTTPKQVQNQSGESMKSKAAASAMALWLALPALWLSTDTASAASAGSADASRSYQVETVTAGLEHPWSLAFLPDGQYLVTERPGRLRLITADGELHPEPLAGLPAVFSSGQAGLFDVLLSPDFANDQWVYFSYACGQARANHTCLARGRLNHQQHSLEAVEELFRTQAAKTGNAHYGGRLVWLHDGSLLLSLGDGFDYREQAQQRSNHLGSIVRLHADGSVPHDNPFVDDPDSRSEIYSYGHRNVQGMVFDAEHQVVYSHEHGPKGGDELNRIEAGTNYGWPIVSHGIDYTGARITPFTERAGMEPPLLQWTPSIAPSGMTLYRGGLFPEWQNSLLIGALASRYVVRVALDGDQVAQQEILFAELNERIRDVRTGPDGAVYLLTDQPDGRLLKITP</sequence>
<feature type="domain" description="Glucose/Sorbosone dehydrogenase" evidence="2">
    <location>
        <begin position="207"/>
        <end position="537"/>
    </location>
</feature>
<evidence type="ECO:0000256" key="1">
    <source>
        <dbReference type="SAM" id="Phobius"/>
    </source>
</evidence>
<dbReference type="EMBL" id="JAUZVZ010000028">
    <property type="protein sequence ID" value="MDP4537605.1"/>
    <property type="molecule type" value="Genomic_DNA"/>
</dbReference>
<feature type="transmembrane region" description="Helical" evidence="1">
    <location>
        <begin position="91"/>
        <end position="113"/>
    </location>
</feature>
<feature type="transmembrane region" description="Helical" evidence="1">
    <location>
        <begin position="164"/>
        <end position="181"/>
    </location>
</feature>
<evidence type="ECO:0000313" key="3">
    <source>
        <dbReference type="EMBL" id="MDP4537605.1"/>
    </source>
</evidence>
<comment type="caution">
    <text evidence="3">The sequence shown here is derived from an EMBL/GenBank/DDBJ whole genome shotgun (WGS) entry which is preliminary data.</text>
</comment>
<keyword evidence="1" id="KW-0472">Membrane</keyword>
<keyword evidence="4" id="KW-1185">Reference proteome</keyword>
<dbReference type="InterPro" id="IPR011041">
    <property type="entry name" value="Quinoprot_gluc/sorb_DH_b-prop"/>
</dbReference>
<dbReference type="Proteomes" id="UP001231616">
    <property type="component" value="Unassembled WGS sequence"/>
</dbReference>
<dbReference type="RefSeq" id="WP_305894856.1">
    <property type="nucleotide sequence ID" value="NZ_JAUZVZ010000028.1"/>
</dbReference>
<feature type="transmembrane region" description="Helical" evidence="1">
    <location>
        <begin position="125"/>
        <end position="144"/>
    </location>
</feature>
<keyword evidence="1" id="KW-1133">Transmembrane helix</keyword>
<dbReference type="Pfam" id="PF07995">
    <property type="entry name" value="GSDH"/>
    <property type="match status" value="1"/>
</dbReference>